<dbReference type="SUPFAM" id="SSF63817">
    <property type="entry name" value="Sortase"/>
    <property type="match status" value="1"/>
</dbReference>
<dbReference type="EMBL" id="JAGSXH010000027">
    <property type="protein sequence ID" value="MBS2963481.1"/>
    <property type="molecule type" value="Genomic_DNA"/>
</dbReference>
<evidence type="ECO:0000256" key="1">
    <source>
        <dbReference type="ARBA" id="ARBA00022801"/>
    </source>
</evidence>
<dbReference type="RefSeq" id="WP_211467225.1">
    <property type="nucleotide sequence ID" value="NZ_JAGSXH010000027.1"/>
</dbReference>
<evidence type="ECO:0000256" key="2">
    <source>
        <dbReference type="SAM" id="MobiDB-lite"/>
    </source>
</evidence>
<keyword evidence="3" id="KW-0732">Signal</keyword>
<proteinExistence type="predicted"/>
<dbReference type="InterPro" id="IPR023365">
    <property type="entry name" value="Sortase_dom-sf"/>
</dbReference>
<gene>
    <name evidence="4" type="ORF">KGA66_10515</name>
</gene>
<organism evidence="4 5">
    <name type="scientific">Actinocrinis puniceicyclus</name>
    <dbReference type="NCBI Taxonomy" id="977794"/>
    <lineage>
        <taxon>Bacteria</taxon>
        <taxon>Bacillati</taxon>
        <taxon>Actinomycetota</taxon>
        <taxon>Actinomycetes</taxon>
        <taxon>Catenulisporales</taxon>
        <taxon>Actinospicaceae</taxon>
        <taxon>Actinocrinis</taxon>
    </lineage>
</organism>
<dbReference type="Pfam" id="PF04203">
    <property type="entry name" value="Sortase"/>
    <property type="match status" value="1"/>
</dbReference>
<protein>
    <submittedName>
        <fullName evidence="4">Class F sortase</fullName>
    </submittedName>
</protein>
<evidence type="ECO:0000256" key="3">
    <source>
        <dbReference type="SAM" id="SignalP"/>
    </source>
</evidence>
<keyword evidence="5" id="KW-1185">Reference proteome</keyword>
<name>A0A8J7WJK2_9ACTN</name>
<evidence type="ECO:0000313" key="4">
    <source>
        <dbReference type="EMBL" id="MBS2963481.1"/>
    </source>
</evidence>
<evidence type="ECO:0000313" key="5">
    <source>
        <dbReference type="Proteomes" id="UP000677913"/>
    </source>
</evidence>
<reference evidence="4" key="1">
    <citation type="submission" date="2021-04" db="EMBL/GenBank/DDBJ databases">
        <title>Genome based classification of Actinospica acidithermotolerans sp. nov., an actinobacterium isolated from an Indonesian hot spring.</title>
        <authorList>
            <person name="Kusuma A.B."/>
            <person name="Putra K.E."/>
            <person name="Nafisah S."/>
            <person name="Loh J."/>
            <person name="Nouioui I."/>
            <person name="Goodfellow M."/>
        </authorList>
    </citation>
    <scope>NUCLEOTIDE SEQUENCE</scope>
    <source>
        <strain evidence="4">DSM 45618</strain>
    </source>
</reference>
<dbReference type="CDD" id="cd05829">
    <property type="entry name" value="Sortase_F"/>
    <property type="match status" value="1"/>
</dbReference>
<feature type="chain" id="PRO_5035261952" evidence="3">
    <location>
        <begin position="37"/>
        <end position="222"/>
    </location>
</feature>
<dbReference type="InterPro" id="IPR042001">
    <property type="entry name" value="Sortase_F"/>
</dbReference>
<dbReference type="Proteomes" id="UP000677913">
    <property type="component" value="Unassembled WGS sequence"/>
</dbReference>
<feature type="region of interest" description="Disordered" evidence="2">
    <location>
        <begin position="38"/>
        <end position="71"/>
    </location>
</feature>
<sequence>MFQRSSAPRRRPLRPTPGSAAVAGAALIAAALAAHAASDHPTQPPSLNPGVATSLAAQSPPTSAGRMSAATGRLSRPDRLAIASLGIGAPVVPIGVTANGALAIPSDIHTVGWYRYGPAPGALAGSVVIAGHVDSAGQGPGALFPLRAITVGAAVTVTTADGRAWHYRVIGRQEYPKAALPLSALFSPAGTSRLTLLTCGGPFNHHTGSYLDNLVVTAVPVP</sequence>
<dbReference type="AlphaFoldDB" id="A0A8J7WJK2"/>
<dbReference type="Gene3D" id="2.40.260.10">
    <property type="entry name" value="Sortase"/>
    <property type="match status" value="1"/>
</dbReference>
<dbReference type="GO" id="GO:0016787">
    <property type="term" value="F:hydrolase activity"/>
    <property type="evidence" value="ECO:0007669"/>
    <property type="project" value="UniProtKB-KW"/>
</dbReference>
<feature type="signal peptide" evidence="3">
    <location>
        <begin position="1"/>
        <end position="36"/>
    </location>
</feature>
<dbReference type="InterPro" id="IPR005754">
    <property type="entry name" value="Sortase"/>
</dbReference>
<comment type="caution">
    <text evidence="4">The sequence shown here is derived from an EMBL/GenBank/DDBJ whole genome shotgun (WGS) entry which is preliminary data.</text>
</comment>
<keyword evidence="1" id="KW-0378">Hydrolase</keyword>
<accession>A0A8J7WJK2</accession>